<feature type="transmembrane region" description="Helical" evidence="1">
    <location>
        <begin position="76"/>
        <end position="96"/>
    </location>
</feature>
<keyword evidence="1" id="KW-0812">Transmembrane</keyword>
<evidence type="ECO:0000313" key="2">
    <source>
        <dbReference type="EMBL" id="GFS48573.1"/>
    </source>
</evidence>
<keyword evidence="3" id="KW-1185">Reference proteome</keyword>
<keyword evidence="1" id="KW-1133">Transmembrane helix</keyword>
<accession>A0A8X6MFG3</accession>
<keyword evidence="1" id="KW-0472">Membrane</keyword>
<gene>
    <name evidence="2" type="primary">AVEN_69863_1</name>
    <name evidence="2" type="ORF">NPIL_508851</name>
</gene>
<evidence type="ECO:0000256" key="1">
    <source>
        <dbReference type="SAM" id="Phobius"/>
    </source>
</evidence>
<organism evidence="2 3">
    <name type="scientific">Nephila pilipes</name>
    <name type="common">Giant wood spider</name>
    <name type="synonym">Nephila maculata</name>
    <dbReference type="NCBI Taxonomy" id="299642"/>
    <lineage>
        <taxon>Eukaryota</taxon>
        <taxon>Metazoa</taxon>
        <taxon>Ecdysozoa</taxon>
        <taxon>Arthropoda</taxon>
        <taxon>Chelicerata</taxon>
        <taxon>Arachnida</taxon>
        <taxon>Araneae</taxon>
        <taxon>Araneomorphae</taxon>
        <taxon>Entelegynae</taxon>
        <taxon>Araneoidea</taxon>
        <taxon>Nephilidae</taxon>
        <taxon>Nephila</taxon>
    </lineage>
</organism>
<evidence type="ECO:0000313" key="3">
    <source>
        <dbReference type="Proteomes" id="UP000887013"/>
    </source>
</evidence>
<proteinExistence type="predicted"/>
<sequence>MCIRDILDRLLNHLNTDCSPEELNNLLSIYGYIAKLISDMDREFSFHTFATVVLCMSGLFWRGYSFVFHANVSIEGSVFMICSMILYLSFQLQIMISASATNELSRKSKNIVNNLVLQTSPKRQRLGYILRKNCSQDCTLSLWNIYVVDKALIISTLGTLLTYGMLVGTLGKALNFEKIKIKG</sequence>
<feature type="transmembrane region" description="Helical" evidence="1">
    <location>
        <begin position="44"/>
        <end position="64"/>
    </location>
</feature>
<dbReference type="Proteomes" id="UP000887013">
    <property type="component" value="Unassembled WGS sequence"/>
</dbReference>
<feature type="transmembrane region" description="Helical" evidence="1">
    <location>
        <begin position="151"/>
        <end position="174"/>
    </location>
</feature>
<dbReference type="EMBL" id="BMAW01091219">
    <property type="protein sequence ID" value="GFS48573.1"/>
    <property type="molecule type" value="Genomic_DNA"/>
</dbReference>
<dbReference type="OrthoDB" id="6426958at2759"/>
<protein>
    <submittedName>
        <fullName evidence="2">Uncharacterized protein</fullName>
    </submittedName>
</protein>
<name>A0A8X6MFG3_NEPPI</name>
<comment type="caution">
    <text evidence="2">The sequence shown here is derived from an EMBL/GenBank/DDBJ whole genome shotgun (WGS) entry which is preliminary data.</text>
</comment>
<reference evidence="2" key="1">
    <citation type="submission" date="2020-08" db="EMBL/GenBank/DDBJ databases">
        <title>Multicomponent nature underlies the extraordinary mechanical properties of spider dragline silk.</title>
        <authorList>
            <person name="Kono N."/>
            <person name="Nakamura H."/>
            <person name="Mori M."/>
            <person name="Yoshida Y."/>
            <person name="Ohtoshi R."/>
            <person name="Malay A.D."/>
            <person name="Moran D.A.P."/>
            <person name="Tomita M."/>
            <person name="Numata K."/>
            <person name="Arakawa K."/>
        </authorList>
    </citation>
    <scope>NUCLEOTIDE SEQUENCE</scope>
</reference>
<dbReference type="AlphaFoldDB" id="A0A8X6MFG3"/>